<organism evidence="3 4">
    <name type="scientific">Araneus ventricosus</name>
    <name type="common">Orbweaver spider</name>
    <name type="synonym">Epeira ventricosa</name>
    <dbReference type="NCBI Taxonomy" id="182803"/>
    <lineage>
        <taxon>Eukaryota</taxon>
        <taxon>Metazoa</taxon>
        <taxon>Ecdysozoa</taxon>
        <taxon>Arthropoda</taxon>
        <taxon>Chelicerata</taxon>
        <taxon>Arachnida</taxon>
        <taxon>Araneae</taxon>
        <taxon>Araneomorphae</taxon>
        <taxon>Entelegynae</taxon>
        <taxon>Araneoidea</taxon>
        <taxon>Araneidae</taxon>
        <taxon>Araneus</taxon>
    </lineage>
</organism>
<dbReference type="AlphaFoldDB" id="A0A4Y2SZ46"/>
<feature type="region of interest" description="Disordered" evidence="1">
    <location>
        <begin position="1"/>
        <end position="30"/>
    </location>
</feature>
<dbReference type="OrthoDB" id="7890494at2759"/>
<name>A0A4Y2SZ46_ARAVE</name>
<dbReference type="EMBL" id="BGPR01024657">
    <property type="protein sequence ID" value="GBN92900.1"/>
    <property type="molecule type" value="Genomic_DNA"/>
</dbReference>
<comment type="caution">
    <text evidence="3">The sequence shown here is derived from an EMBL/GenBank/DDBJ whole genome shotgun (WGS) entry which is preliminary data.</text>
</comment>
<evidence type="ECO:0000313" key="3">
    <source>
        <dbReference type="EMBL" id="GBN92900.1"/>
    </source>
</evidence>
<gene>
    <name evidence="2" type="ORF">AVEN_205035_1</name>
    <name evidence="3" type="ORF">AVEN_71143_1</name>
</gene>
<accession>A0A4Y2SZ46</accession>
<keyword evidence="4" id="KW-1185">Reference proteome</keyword>
<evidence type="ECO:0000313" key="2">
    <source>
        <dbReference type="EMBL" id="GBN92895.1"/>
    </source>
</evidence>
<evidence type="ECO:0000256" key="1">
    <source>
        <dbReference type="SAM" id="MobiDB-lite"/>
    </source>
</evidence>
<feature type="compositionally biased region" description="Acidic residues" evidence="1">
    <location>
        <begin position="18"/>
        <end position="30"/>
    </location>
</feature>
<reference evidence="3 4" key="1">
    <citation type="journal article" date="2019" name="Sci. Rep.">
        <title>Orb-weaving spider Araneus ventricosus genome elucidates the spidroin gene catalogue.</title>
        <authorList>
            <person name="Kono N."/>
            <person name="Nakamura H."/>
            <person name="Ohtoshi R."/>
            <person name="Moran D.A.P."/>
            <person name="Shinohara A."/>
            <person name="Yoshida Y."/>
            <person name="Fujiwara M."/>
            <person name="Mori M."/>
            <person name="Tomita M."/>
            <person name="Arakawa K."/>
        </authorList>
    </citation>
    <scope>NUCLEOTIDE SEQUENCE [LARGE SCALE GENOMIC DNA]</scope>
</reference>
<sequence>MRPVPHSSEIALPKPTEELEEIPEDSEDEVQAYDEDFHGVSDRSEPQPFPQLELNDLVRNLDLSKDSSGLLGSRLKQKNLLTPCISFSWFRKIKTVFIQYFSQNSGLVYCCNVPGWMEMVSSGGHLVSFH</sequence>
<dbReference type="EMBL" id="BGPR01024654">
    <property type="protein sequence ID" value="GBN92895.1"/>
    <property type="molecule type" value="Genomic_DNA"/>
</dbReference>
<evidence type="ECO:0000313" key="4">
    <source>
        <dbReference type="Proteomes" id="UP000499080"/>
    </source>
</evidence>
<protein>
    <submittedName>
        <fullName evidence="3">Uncharacterized protein</fullName>
    </submittedName>
</protein>
<dbReference type="Proteomes" id="UP000499080">
    <property type="component" value="Unassembled WGS sequence"/>
</dbReference>
<proteinExistence type="predicted"/>